<name>A0A0R1YUG6_9LACO</name>
<keyword evidence="2 6" id="KW-0862">Zinc</keyword>
<dbReference type="NCBIfam" id="NF001033">
    <property type="entry name" value="PRK00114.1"/>
    <property type="match status" value="1"/>
</dbReference>
<accession>A0A0R1YUG6</accession>
<keyword evidence="3 6" id="KW-1015">Disulfide bond</keyword>
<comment type="subcellular location">
    <subcellularLocation>
        <location evidence="6">Cytoplasm</location>
    </subcellularLocation>
</comment>
<dbReference type="AlphaFoldDB" id="A0A0R1YUG6"/>
<dbReference type="GeneID" id="69803601"/>
<organism evidence="7 8">
    <name type="scientific">Lentilactobacillus parabuchneri DSM 5707 = NBRC 107865</name>
    <dbReference type="NCBI Taxonomy" id="1423784"/>
    <lineage>
        <taxon>Bacteria</taxon>
        <taxon>Bacillati</taxon>
        <taxon>Bacillota</taxon>
        <taxon>Bacilli</taxon>
        <taxon>Lactobacillales</taxon>
        <taxon>Lactobacillaceae</taxon>
        <taxon>Lentilactobacillus</taxon>
    </lineage>
</organism>
<evidence type="ECO:0000313" key="7">
    <source>
        <dbReference type="EMBL" id="KRM46200.1"/>
    </source>
</evidence>
<dbReference type="Gene3D" id="3.90.1280.10">
    <property type="entry name" value="HSP33 redox switch-like"/>
    <property type="match status" value="1"/>
</dbReference>
<dbReference type="GO" id="GO:0044183">
    <property type="term" value="F:protein folding chaperone"/>
    <property type="evidence" value="ECO:0007669"/>
    <property type="project" value="TreeGrafter"/>
</dbReference>
<dbReference type="GO" id="GO:0005737">
    <property type="term" value="C:cytoplasm"/>
    <property type="evidence" value="ECO:0007669"/>
    <property type="project" value="UniProtKB-SubCell"/>
</dbReference>
<dbReference type="GO" id="GO:0042026">
    <property type="term" value="P:protein refolding"/>
    <property type="evidence" value="ECO:0007669"/>
    <property type="project" value="TreeGrafter"/>
</dbReference>
<dbReference type="InterPro" id="IPR016153">
    <property type="entry name" value="Heat_shock_Hsp33_N"/>
</dbReference>
<comment type="similarity">
    <text evidence="6">Belongs to the HSP33 family.</text>
</comment>
<dbReference type="PIRSF" id="PIRSF005261">
    <property type="entry name" value="Heat_shock_Hsp33"/>
    <property type="match status" value="1"/>
</dbReference>
<dbReference type="Pfam" id="PF01430">
    <property type="entry name" value="HSP33"/>
    <property type="match status" value="1"/>
</dbReference>
<proteinExistence type="inferred from homology"/>
<keyword evidence="5 6" id="KW-0676">Redox-active center</keyword>
<feature type="disulfide bond" description="Redox-active" evidence="6">
    <location>
        <begin position="238"/>
        <end position="240"/>
    </location>
</feature>
<dbReference type="RefSeq" id="WP_057908915.1">
    <property type="nucleotide sequence ID" value="NZ_AZGK01000009.1"/>
</dbReference>
<keyword evidence="4 6" id="KW-0143">Chaperone</keyword>
<dbReference type="PANTHER" id="PTHR30111:SF1">
    <property type="entry name" value="33 KDA CHAPERONIN"/>
    <property type="match status" value="1"/>
</dbReference>
<dbReference type="InterPro" id="IPR016154">
    <property type="entry name" value="Heat_shock_Hsp33_C"/>
</dbReference>
<comment type="caution">
    <text evidence="7">The sequence shown here is derived from an EMBL/GenBank/DDBJ whole genome shotgun (WGS) entry which is preliminary data.</text>
</comment>
<dbReference type="EMBL" id="AZGK01000009">
    <property type="protein sequence ID" value="KRM46200.1"/>
    <property type="molecule type" value="Genomic_DNA"/>
</dbReference>
<evidence type="ECO:0000256" key="5">
    <source>
        <dbReference type="ARBA" id="ARBA00023284"/>
    </source>
</evidence>
<dbReference type="Proteomes" id="UP000051957">
    <property type="component" value="Unassembled WGS sequence"/>
</dbReference>
<dbReference type="InterPro" id="IPR000397">
    <property type="entry name" value="Heat_shock_Hsp33"/>
</dbReference>
<gene>
    <name evidence="6" type="primary">hslO</name>
    <name evidence="7" type="ORF">FC51_GL002404</name>
</gene>
<feature type="disulfide bond" description="Redox-active" evidence="6">
    <location>
        <begin position="271"/>
        <end position="274"/>
    </location>
</feature>
<dbReference type="SUPFAM" id="SSF64397">
    <property type="entry name" value="Hsp33 domain"/>
    <property type="match status" value="1"/>
</dbReference>
<evidence type="ECO:0000256" key="4">
    <source>
        <dbReference type="ARBA" id="ARBA00023186"/>
    </source>
</evidence>
<reference evidence="7 8" key="1">
    <citation type="journal article" date="2015" name="Genome Announc.">
        <title>Expanding the biotechnology potential of lactobacilli through comparative genomics of 213 strains and associated genera.</title>
        <authorList>
            <person name="Sun Z."/>
            <person name="Harris H.M."/>
            <person name="McCann A."/>
            <person name="Guo C."/>
            <person name="Argimon S."/>
            <person name="Zhang W."/>
            <person name="Yang X."/>
            <person name="Jeffery I.B."/>
            <person name="Cooney J.C."/>
            <person name="Kagawa T.F."/>
            <person name="Liu W."/>
            <person name="Song Y."/>
            <person name="Salvetti E."/>
            <person name="Wrobel A."/>
            <person name="Rasinkangas P."/>
            <person name="Parkhill J."/>
            <person name="Rea M.C."/>
            <person name="O'Sullivan O."/>
            <person name="Ritari J."/>
            <person name="Douillard F.P."/>
            <person name="Paul Ross R."/>
            <person name="Yang R."/>
            <person name="Briner A.E."/>
            <person name="Felis G.E."/>
            <person name="de Vos W.M."/>
            <person name="Barrangou R."/>
            <person name="Klaenhammer T.R."/>
            <person name="Caufield P.W."/>
            <person name="Cui Y."/>
            <person name="Zhang H."/>
            <person name="O'Toole P.W."/>
        </authorList>
    </citation>
    <scope>NUCLEOTIDE SEQUENCE [LARGE SCALE GENOMIC DNA]</scope>
    <source>
        <strain evidence="7 8">DSM 5707</strain>
    </source>
</reference>
<comment type="PTM">
    <text evidence="6">Under oxidizing conditions two disulfide bonds are formed involving the reactive cysteines. Under reducing conditions zinc is bound to the reactive cysteines and the protein is inactive.</text>
</comment>
<evidence type="ECO:0000256" key="6">
    <source>
        <dbReference type="HAMAP-Rule" id="MF_00117"/>
    </source>
</evidence>
<dbReference type="HAMAP" id="MF_00117">
    <property type="entry name" value="HslO"/>
    <property type="match status" value="1"/>
</dbReference>
<evidence type="ECO:0000313" key="8">
    <source>
        <dbReference type="Proteomes" id="UP000051957"/>
    </source>
</evidence>
<dbReference type="SUPFAM" id="SSF118352">
    <property type="entry name" value="HSP33 redox switch-like"/>
    <property type="match status" value="1"/>
</dbReference>
<dbReference type="Gene3D" id="3.55.30.10">
    <property type="entry name" value="Hsp33 domain"/>
    <property type="match status" value="1"/>
</dbReference>
<evidence type="ECO:0000256" key="3">
    <source>
        <dbReference type="ARBA" id="ARBA00023157"/>
    </source>
</evidence>
<evidence type="ECO:0000256" key="2">
    <source>
        <dbReference type="ARBA" id="ARBA00022833"/>
    </source>
</evidence>
<evidence type="ECO:0000256" key="1">
    <source>
        <dbReference type="ARBA" id="ARBA00022490"/>
    </source>
</evidence>
<dbReference type="CDD" id="cd00498">
    <property type="entry name" value="Hsp33"/>
    <property type="match status" value="1"/>
</dbReference>
<dbReference type="GO" id="GO:0051082">
    <property type="term" value="F:unfolded protein binding"/>
    <property type="evidence" value="ECO:0007669"/>
    <property type="project" value="UniProtKB-UniRule"/>
</dbReference>
<protein>
    <recommendedName>
        <fullName evidence="6">33 kDa chaperonin</fullName>
    </recommendedName>
    <alternativeName>
        <fullName evidence="6">Heat shock protein 33 homolog</fullName>
        <shortName evidence="6">HSP33</shortName>
    </alternativeName>
</protein>
<comment type="function">
    <text evidence="6">Redox regulated molecular chaperone. Protects both thermally unfolding and oxidatively damaged proteins from irreversible aggregation. Plays an important role in the bacterial defense system toward oxidative stress.</text>
</comment>
<dbReference type="PANTHER" id="PTHR30111">
    <property type="entry name" value="33 KDA CHAPERONIN"/>
    <property type="match status" value="1"/>
</dbReference>
<sequence>MNDYLVKATTTDGMFRAYAVNAKQLVATAQSDHDTWSASSAALGRTLIGTVMLAESVEKNGEAVTVKIDGKGPVGQIVADSDSNGHVKGYIQNPHVHLPLNDQHKIDVGKAVGINGFIEVSRAAEGEDPYTGSVPLTSGEIGDDFTFYLAQSEQIPSAVGVSVFVNDDNSIGAAGGYMIQVLPDATEDAINKVVDRIKEIPMISELLLDNQSPEDILELIFGKGQLHFLQTIPVEFSCNCSKFRFGRDLEGIPVPQLETMLKEDHGIDVTCNFCGKQYHYNEEELTKIIKVAQSKATK</sequence>
<dbReference type="PATRIC" id="fig|1423784.4.peg.2449"/>
<keyword evidence="1 6" id="KW-0963">Cytoplasm</keyword>